<evidence type="ECO:0000256" key="4">
    <source>
        <dbReference type="ARBA" id="ARBA00022801"/>
    </source>
</evidence>
<evidence type="ECO:0000256" key="2">
    <source>
        <dbReference type="ARBA" id="ARBA00005988"/>
    </source>
</evidence>
<dbReference type="InterPro" id="IPR000834">
    <property type="entry name" value="Peptidase_M14"/>
</dbReference>
<keyword evidence="4" id="KW-0378">Hydrolase</keyword>
<keyword evidence="6" id="KW-0482">Metalloprotease</keyword>
<evidence type="ECO:0000256" key="7">
    <source>
        <dbReference type="PROSITE-ProRule" id="PRU01379"/>
    </source>
</evidence>
<gene>
    <name evidence="9" type="ORF">C7B47_14975</name>
</gene>
<dbReference type="Gene3D" id="3.40.630.10">
    <property type="entry name" value="Zn peptidases"/>
    <property type="match status" value="1"/>
</dbReference>
<dbReference type="PRINTS" id="PR00765">
    <property type="entry name" value="CRBOXYPTASEA"/>
</dbReference>
<accession>A0A2T2WQ63</accession>
<comment type="caution">
    <text evidence="9">The sequence shown here is derived from an EMBL/GenBank/DDBJ whole genome shotgun (WGS) entry which is preliminary data.</text>
</comment>
<dbReference type="GO" id="GO:0004181">
    <property type="term" value="F:metallocarboxypeptidase activity"/>
    <property type="evidence" value="ECO:0007669"/>
    <property type="project" value="InterPro"/>
</dbReference>
<keyword evidence="5" id="KW-0862">Zinc</keyword>
<evidence type="ECO:0000256" key="6">
    <source>
        <dbReference type="ARBA" id="ARBA00023049"/>
    </source>
</evidence>
<dbReference type="Pfam" id="PF00246">
    <property type="entry name" value="Peptidase_M14"/>
    <property type="match status" value="2"/>
</dbReference>
<evidence type="ECO:0000313" key="9">
    <source>
        <dbReference type="EMBL" id="PSR24372.1"/>
    </source>
</evidence>
<keyword evidence="3" id="KW-0645">Protease</keyword>
<dbReference type="SUPFAM" id="SSF53187">
    <property type="entry name" value="Zn-dependent exopeptidases"/>
    <property type="match status" value="1"/>
</dbReference>
<evidence type="ECO:0000256" key="5">
    <source>
        <dbReference type="ARBA" id="ARBA00022833"/>
    </source>
</evidence>
<dbReference type="GO" id="GO:0006508">
    <property type="term" value="P:proteolysis"/>
    <property type="evidence" value="ECO:0007669"/>
    <property type="project" value="UniProtKB-KW"/>
</dbReference>
<dbReference type="EMBL" id="PXYX01000056">
    <property type="protein sequence ID" value="PSR24372.1"/>
    <property type="molecule type" value="Genomic_DNA"/>
</dbReference>
<dbReference type="Proteomes" id="UP000242705">
    <property type="component" value="Unassembled WGS sequence"/>
</dbReference>
<dbReference type="PROSITE" id="PS52035">
    <property type="entry name" value="PEPTIDASE_M14"/>
    <property type="match status" value="1"/>
</dbReference>
<dbReference type="SMART" id="SM00631">
    <property type="entry name" value="Zn_pept"/>
    <property type="match status" value="1"/>
</dbReference>
<name>A0A2T2WQ63_SULTH</name>
<organism evidence="9 10">
    <name type="scientific">Sulfobacillus thermosulfidooxidans</name>
    <dbReference type="NCBI Taxonomy" id="28034"/>
    <lineage>
        <taxon>Bacteria</taxon>
        <taxon>Bacillati</taxon>
        <taxon>Bacillota</taxon>
        <taxon>Clostridia</taxon>
        <taxon>Eubacteriales</taxon>
        <taxon>Clostridiales Family XVII. Incertae Sedis</taxon>
        <taxon>Sulfobacillus</taxon>
    </lineage>
</organism>
<feature type="active site" description="Proton donor/acceptor" evidence="7">
    <location>
        <position position="342"/>
    </location>
</feature>
<dbReference type="GO" id="GO:0008270">
    <property type="term" value="F:zinc ion binding"/>
    <property type="evidence" value="ECO:0007669"/>
    <property type="project" value="InterPro"/>
</dbReference>
<reference evidence="9 10" key="1">
    <citation type="journal article" date="2014" name="BMC Genomics">
        <title>Comparison of environmental and isolate Sulfobacillus genomes reveals diverse carbon, sulfur, nitrogen, and hydrogen metabolisms.</title>
        <authorList>
            <person name="Justice N.B."/>
            <person name="Norman A."/>
            <person name="Brown C.T."/>
            <person name="Singh A."/>
            <person name="Thomas B.C."/>
            <person name="Banfield J.F."/>
        </authorList>
    </citation>
    <scope>NUCLEOTIDE SEQUENCE [LARGE SCALE GENOMIC DNA]</scope>
    <source>
        <strain evidence="9">AMDSBA5</strain>
    </source>
</reference>
<dbReference type="AlphaFoldDB" id="A0A2T2WQ63"/>
<dbReference type="PANTHER" id="PTHR11705:SF143">
    <property type="entry name" value="SLL0236 PROTEIN"/>
    <property type="match status" value="1"/>
</dbReference>
<dbReference type="GO" id="GO:0005615">
    <property type="term" value="C:extracellular space"/>
    <property type="evidence" value="ECO:0007669"/>
    <property type="project" value="TreeGrafter"/>
</dbReference>
<evidence type="ECO:0000313" key="10">
    <source>
        <dbReference type="Proteomes" id="UP000242705"/>
    </source>
</evidence>
<evidence type="ECO:0000256" key="1">
    <source>
        <dbReference type="ARBA" id="ARBA00001947"/>
    </source>
</evidence>
<proteinExistence type="inferred from homology"/>
<protein>
    <submittedName>
        <fullName evidence="9">Peptidase M14</fullName>
    </submittedName>
</protein>
<comment type="cofactor">
    <cofactor evidence="1">
        <name>Zn(2+)</name>
        <dbReference type="ChEBI" id="CHEBI:29105"/>
    </cofactor>
</comment>
<evidence type="ECO:0000259" key="8">
    <source>
        <dbReference type="PROSITE" id="PS52035"/>
    </source>
</evidence>
<dbReference type="CDD" id="cd06905">
    <property type="entry name" value="M14-like"/>
    <property type="match status" value="1"/>
</dbReference>
<comment type="similarity">
    <text evidence="2 7">Belongs to the peptidase M14 family.</text>
</comment>
<dbReference type="PANTHER" id="PTHR11705">
    <property type="entry name" value="PROTEASE FAMILY M14 CARBOXYPEPTIDASE A,B"/>
    <property type="match status" value="1"/>
</dbReference>
<evidence type="ECO:0000256" key="3">
    <source>
        <dbReference type="ARBA" id="ARBA00022670"/>
    </source>
</evidence>
<feature type="domain" description="Peptidase M14" evidence="8">
    <location>
        <begin position="5"/>
        <end position="370"/>
    </location>
</feature>
<sequence length="561" mass="62172">MSAARYYTYALMTETLKQWQEQYANLFALEAIGKSRMGRDLWAVTISSPVKEAKRKPAVLVDANIHAGEVAGNAVAMHWMATLLENYGKSPAITWLLDTRTVYVIPRIAVDGAEEYLTTPLRMRSSPHLYPYSEVLPGWILDDIDHNGHILTIRMPADDGAFAVDDKDPRIMRRRRPGEFGGQYYHVFPEGRVLPAEHQGKDLMGGRLNLTVPNAMDFNRNFPIRWAGEDKQKGAGPFPLSEPELYALAQFVIDHPNIAGYAALHTSGGVILRQPSTGPDTVLSLEDRMLFTRVAHEGAQVSGYFAKSNYETFHNGHDDVLMPGAADDWMYDHQGVLSFTVEIWDLPRHAGARGYAEYGVQGLMKLTDSEKEDDMRKIMAFIDEKIGSEAFFAWTPFNHPDLGPVEIGGIDPKFVIQNPPPMFLEEECERVGRFLTTLGLSTPQLAISKLAVEKTGNDIFRIVALVTNQGFLPTSSTQKGRTMKRNQGLTARLDGNYQIIAGQSPQYLGHLSGYGSLDAGEPPASNRVQLEWVIQASPRSTVALTVSTPKAGQVTVPVVLE</sequence>